<feature type="region of interest" description="Disordered" evidence="1">
    <location>
        <begin position="349"/>
        <end position="439"/>
    </location>
</feature>
<dbReference type="Pfam" id="PF11035">
    <property type="entry name" value="SNAPC2"/>
    <property type="match status" value="1"/>
</dbReference>
<dbReference type="GeneID" id="105031317"/>
<evidence type="ECO:0000313" key="2">
    <source>
        <dbReference type="Ensembl" id="ENSELUP00000032487.1"/>
    </source>
</evidence>
<proteinExistence type="predicted"/>
<feature type="compositionally biased region" description="Polar residues" evidence="1">
    <location>
        <begin position="466"/>
        <end position="486"/>
    </location>
</feature>
<dbReference type="InterPro" id="IPR021281">
    <property type="entry name" value="SNAPC2"/>
</dbReference>
<dbReference type="OrthoDB" id="5990578at2759"/>
<dbReference type="GO" id="GO:0009301">
    <property type="term" value="P:snRNA transcription"/>
    <property type="evidence" value="ECO:0007669"/>
    <property type="project" value="InterPro"/>
</dbReference>
<feature type="region of interest" description="Disordered" evidence="1">
    <location>
        <begin position="144"/>
        <end position="272"/>
    </location>
</feature>
<name>A0A3P8ZUS0_ESOLU</name>
<reference evidence="2" key="4">
    <citation type="submission" date="2025-09" db="UniProtKB">
        <authorList>
            <consortium name="Ensembl"/>
        </authorList>
    </citation>
    <scope>IDENTIFICATION</scope>
</reference>
<dbReference type="GeneTree" id="ENSGT00390000017407"/>
<feature type="compositionally biased region" description="Polar residues" evidence="1">
    <location>
        <begin position="190"/>
        <end position="219"/>
    </location>
</feature>
<evidence type="ECO:0000313" key="3">
    <source>
        <dbReference type="Proteomes" id="UP000265140"/>
    </source>
</evidence>
<feature type="compositionally biased region" description="Polar residues" evidence="1">
    <location>
        <begin position="430"/>
        <end position="439"/>
    </location>
</feature>
<dbReference type="Bgee" id="ENSELUG00000010380">
    <property type="expression patterns" value="Expressed in ovary and 15 other cell types or tissues"/>
</dbReference>
<dbReference type="Ensembl" id="ENSELUT00000003113.3">
    <property type="protein sequence ID" value="ENSELUP00000032487.1"/>
    <property type="gene ID" value="ENSELUG00000010380.3"/>
</dbReference>
<dbReference type="RefSeq" id="XP_010903962.1">
    <property type="nucleotide sequence ID" value="XM_010905660.4"/>
</dbReference>
<dbReference type="KEGG" id="els:105031317"/>
<dbReference type="PANTHER" id="PTHR15132:SF1">
    <property type="entry name" value="SNRNA-ACTIVATING PROTEIN COMPLEX SUBUNIT 2"/>
    <property type="match status" value="1"/>
</dbReference>
<dbReference type="InParanoid" id="A0A3P8ZUS0"/>
<protein>
    <recommendedName>
        <fullName evidence="4">snRNA-activating protein complex subunit 2</fullName>
    </recommendedName>
</protein>
<accession>A0A3P8ZUS0</accession>
<dbReference type="CTD" id="6618"/>
<dbReference type="RefSeq" id="XP_019898667.1">
    <property type="nucleotide sequence ID" value="XM_020043108.2"/>
</dbReference>
<dbReference type="PANTHER" id="PTHR15132">
    <property type="entry name" value="SNRNA-ACTIVATING PROTEIN COMPLEX SUBUNIT 2"/>
    <property type="match status" value="1"/>
</dbReference>
<reference evidence="3" key="1">
    <citation type="journal article" date="2014" name="PLoS ONE">
        <title>The genome and linkage map of the northern pike (Esox lucius): conserved synteny revealed between the salmonid sister group and the Neoteleostei.</title>
        <authorList>
            <person name="Rondeau E.B."/>
            <person name="Minkley D.R."/>
            <person name="Leong J.S."/>
            <person name="Messmer A.M."/>
            <person name="Jantzen J.R."/>
            <person name="von Schalburg K.R."/>
            <person name="Lemon C."/>
            <person name="Bird N.H."/>
            <person name="Koop B.F."/>
        </authorList>
    </citation>
    <scope>NUCLEOTIDE SEQUENCE</scope>
</reference>
<dbReference type="RefSeq" id="XP_019898666.1">
    <property type="nucleotide sequence ID" value="XM_020043107.2"/>
</dbReference>
<dbReference type="FunCoup" id="A0A3P8ZUS0">
    <property type="interactions" value="1015"/>
</dbReference>
<feature type="region of interest" description="Disordered" evidence="1">
    <location>
        <begin position="460"/>
        <end position="510"/>
    </location>
</feature>
<gene>
    <name evidence="2" type="primary">SNAPC2</name>
</gene>
<organism evidence="2 3">
    <name type="scientific">Esox lucius</name>
    <name type="common">Northern pike</name>
    <dbReference type="NCBI Taxonomy" id="8010"/>
    <lineage>
        <taxon>Eukaryota</taxon>
        <taxon>Metazoa</taxon>
        <taxon>Chordata</taxon>
        <taxon>Craniata</taxon>
        <taxon>Vertebrata</taxon>
        <taxon>Euteleostomi</taxon>
        <taxon>Actinopterygii</taxon>
        <taxon>Neopterygii</taxon>
        <taxon>Teleostei</taxon>
        <taxon>Protacanthopterygii</taxon>
        <taxon>Esociformes</taxon>
        <taxon>Esocidae</taxon>
        <taxon>Esox</taxon>
    </lineage>
</organism>
<evidence type="ECO:0000256" key="1">
    <source>
        <dbReference type="SAM" id="MobiDB-lite"/>
    </source>
</evidence>
<reference evidence="2" key="2">
    <citation type="submission" date="2020-02" db="EMBL/GenBank/DDBJ databases">
        <title>Esox lucius (northern pike) genome, fEsoLuc1, primary haplotype.</title>
        <authorList>
            <person name="Myers G."/>
            <person name="Karagic N."/>
            <person name="Meyer A."/>
            <person name="Pippel M."/>
            <person name="Reichard M."/>
            <person name="Winkler S."/>
            <person name="Tracey A."/>
            <person name="Sims Y."/>
            <person name="Howe K."/>
            <person name="Rhie A."/>
            <person name="Formenti G."/>
            <person name="Durbin R."/>
            <person name="Fedrigo O."/>
            <person name="Jarvis E.D."/>
        </authorList>
    </citation>
    <scope>NUCLEOTIDE SEQUENCE [LARGE SCALE GENOMIC DNA]</scope>
</reference>
<evidence type="ECO:0008006" key="4">
    <source>
        <dbReference type="Google" id="ProtNLM"/>
    </source>
</evidence>
<dbReference type="Proteomes" id="UP000265140">
    <property type="component" value="Chromosome 24"/>
</dbReference>
<dbReference type="GO" id="GO:0016604">
    <property type="term" value="C:nuclear body"/>
    <property type="evidence" value="ECO:0007669"/>
    <property type="project" value="TreeGrafter"/>
</dbReference>
<feature type="compositionally biased region" description="Low complexity" evidence="1">
    <location>
        <begin position="234"/>
        <end position="249"/>
    </location>
</feature>
<dbReference type="OMA" id="AHMGDVP"/>
<keyword evidence="3" id="KW-1185">Reference proteome</keyword>
<sequence length="542" mass="57713">MKPPSRLRIKPTRFVSKKTDNTGTKRKPKIAFTGWSRTEQQILLRCLNSQSKKTAGIHGAIDLEALHAKLPKRSTEEIQSQLECLMMRVLRSVVIQVKSQRSEQKVAMKPIQQWAELAHDMAGALEEPITSAFAQMLVISATEPGSLKNSDPPREGYISKPQSSNLKTIPARPIPTPVSVTPPAHPRALNSPTGAISKYGGNTSSIPSTHQSNHPTVTVSPVAGDVSTRQLPLAASGSSASSGPAAAGARPTHQHTSAGPRRSKHADGNTPRYTGLGCIVDLEKIYRFLSTIHIQSECFKLTPMESAVVLDLLMSLPEELPLLDCARLQHHLLEVHKRFSAPVPKAAQGRICTGKSTSLNEEGTKAEDQGRPVGHRGGNDEGETPVTTPPHQAVRDAAVAPLETLPKSPVDGEQDVSIRGMPDGQGSDGAESSLTNQDAASTAASGNLVAGCSDFSAEDGAALAPGSTQERVGSETFTPLQASGHDQGQPLLPNDTSVKSGKAKQRKADWKKAGLCPLNPFVVPLKLLARRTVQPVEEVASQ</sequence>
<dbReference type="AlphaFoldDB" id="A0A3P8ZUS0"/>
<dbReference type="STRING" id="8010.ENSELUP00000032487"/>
<reference evidence="2" key="3">
    <citation type="submission" date="2025-08" db="UniProtKB">
        <authorList>
            <consortium name="Ensembl"/>
        </authorList>
    </citation>
    <scope>IDENTIFICATION</scope>
</reference>
<dbReference type="GO" id="GO:0016251">
    <property type="term" value="F:RNA polymerase II general transcription initiation factor activity"/>
    <property type="evidence" value="ECO:0007669"/>
    <property type="project" value="InterPro"/>
</dbReference>